<evidence type="ECO:0000313" key="3">
    <source>
        <dbReference type="Proteomes" id="UP000075357"/>
    </source>
</evidence>
<dbReference type="Proteomes" id="UP000075357">
    <property type="component" value="Unassembled WGS sequence"/>
</dbReference>
<dbReference type="SMART" id="SM00943">
    <property type="entry name" value="Prim-Pol"/>
    <property type="match status" value="1"/>
</dbReference>
<evidence type="ECO:0000313" key="2">
    <source>
        <dbReference type="EMBL" id="KXZ61388.1"/>
    </source>
</evidence>
<proteinExistence type="predicted"/>
<evidence type="ECO:0000259" key="1">
    <source>
        <dbReference type="SMART" id="SM00943"/>
    </source>
</evidence>
<dbReference type="SUPFAM" id="SSF56747">
    <property type="entry name" value="Prim-pol domain"/>
    <property type="match status" value="1"/>
</dbReference>
<organism evidence="2 3">
    <name type="scientific">Microbacterium laevaniformans</name>
    <dbReference type="NCBI Taxonomy" id="36807"/>
    <lineage>
        <taxon>Bacteria</taxon>
        <taxon>Bacillati</taxon>
        <taxon>Actinomycetota</taxon>
        <taxon>Actinomycetes</taxon>
        <taxon>Micrococcales</taxon>
        <taxon>Microbacteriaceae</taxon>
        <taxon>Microbacterium</taxon>
    </lineage>
</organism>
<dbReference type="RefSeq" id="WP_061681852.1">
    <property type="nucleotide sequence ID" value="NZ_LRAD01000019.1"/>
</dbReference>
<sequence length="277" mass="30815">MNDLRVLPLRPGTNIPAIRGWQNVASADPAQIAKWQAEFPRCNWGIRTGEGVGVLDLDTKNAPAWSAGGFGSLIDVCELLDLDLSHLPMVETFSGAHLYFRYDGHLPSKVPWVDYIDVKADGGHQVAGPGTVREYQGVERTYRIVRGNLRDIPYAPVELIDAIRGWRMPRGSSGGGSPSPGADLPTTADAIRYGLPLNSRNDFMHRLASRWWLKLGFSAEAEVWALARAVWEATPGRDTFPWSEVVTAVRSARRFIEAEDYKTRQKLTAWLYRKGLA</sequence>
<dbReference type="InterPro" id="IPR015330">
    <property type="entry name" value="DNA_primase/pol_bifunc_N"/>
</dbReference>
<dbReference type="EMBL" id="LRAD01000019">
    <property type="protein sequence ID" value="KXZ61388.1"/>
    <property type="molecule type" value="Genomic_DNA"/>
</dbReference>
<dbReference type="CDD" id="cd04859">
    <property type="entry name" value="Prim_Pol"/>
    <property type="match status" value="1"/>
</dbReference>
<accession>A0A150HHZ4</accession>
<reference evidence="2 3" key="1">
    <citation type="submission" date="2016-01" db="EMBL/GenBank/DDBJ databases">
        <title>Draft genome sequences of Microbacterium laevaniformans LCDC 91-0039 and the type strain of Microbacterium hominis LCDC 84-209.</title>
        <authorList>
            <person name="Bernier A.-M."/>
            <person name="Bernard K."/>
        </authorList>
    </citation>
    <scope>NUCLEOTIDE SEQUENCE [LARGE SCALE GENOMIC DNA]</scope>
    <source>
        <strain evidence="2 3">LCDC 91-0039</strain>
    </source>
</reference>
<dbReference type="Pfam" id="PF09250">
    <property type="entry name" value="Prim-Pol"/>
    <property type="match status" value="1"/>
</dbReference>
<feature type="domain" description="DNA primase/polymerase bifunctional N-terminal" evidence="1">
    <location>
        <begin position="2"/>
        <end position="159"/>
    </location>
</feature>
<gene>
    <name evidence="2" type="ORF">Mlaev_00647</name>
</gene>
<dbReference type="PATRIC" id="fig|36807.3.peg.670"/>
<dbReference type="AlphaFoldDB" id="A0A150HHZ4"/>
<keyword evidence="3" id="KW-1185">Reference proteome</keyword>
<protein>
    <recommendedName>
        <fullName evidence="1">DNA primase/polymerase bifunctional N-terminal domain-containing protein</fullName>
    </recommendedName>
</protein>
<comment type="caution">
    <text evidence="2">The sequence shown here is derived from an EMBL/GenBank/DDBJ whole genome shotgun (WGS) entry which is preliminary data.</text>
</comment>
<name>A0A150HHZ4_9MICO</name>
<dbReference type="STRING" id="36807.Mlaev_00647"/>